<feature type="domain" description="HTH luxR-type" evidence="4">
    <location>
        <begin position="972"/>
        <end position="1037"/>
    </location>
</feature>
<protein>
    <submittedName>
        <fullName evidence="5">AAA family ATPase</fullName>
    </submittedName>
</protein>
<dbReference type="InterPro" id="IPR016032">
    <property type="entry name" value="Sig_transdc_resp-reg_C-effctor"/>
</dbReference>
<gene>
    <name evidence="5" type="ORF">K7862_36495</name>
</gene>
<dbReference type="SMART" id="SM00421">
    <property type="entry name" value="HTH_LUXR"/>
    <property type="match status" value="1"/>
</dbReference>
<organism evidence="5 6">
    <name type="scientific">Actinacidiphila acidipaludis</name>
    <dbReference type="NCBI Taxonomy" id="2873382"/>
    <lineage>
        <taxon>Bacteria</taxon>
        <taxon>Bacillati</taxon>
        <taxon>Actinomycetota</taxon>
        <taxon>Actinomycetes</taxon>
        <taxon>Kitasatosporales</taxon>
        <taxon>Streptomycetaceae</taxon>
        <taxon>Actinacidiphila</taxon>
    </lineage>
</organism>
<feature type="region of interest" description="Disordered" evidence="3">
    <location>
        <begin position="1030"/>
        <end position="1049"/>
    </location>
</feature>
<accession>A0ABS7QJX6</accession>
<reference evidence="5 6" key="1">
    <citation type="submission" date="2021-08" db="EMBL/GenBank/DDBJ databases">
        <title>WGS of actinomycetes from Thailand.</title>
        <authorList>
            <person name="Thawai C."/>
        </authorList>
    </citation>
    <scope>NUCLEOTIDE SEQUENCE [LARGE SCALE GENOMIC DNA]</scope>
    <source>
        <strain evidence="5 6">PLK6-54</strain>
    </source>
</reference>
<dbReference type="PANTHER" id="PTHR16305:SF35">
    <property type="entry name" value="TRANSCRIPTIONAL ACTIVATOR DOMAIN"/>
    <property type="match status" value="1"/>
</dbReference>
<dbReference type="InterPro" id="IPR027417">
    <property type="entry name" value="P-loop_NTPase"/>
</dbReference>
<dbReference type="InterPro" id="IPR000792">
    <property type="entry name" value="Tscrpt_reg_LuxR_C"/>
</dbReference>
<feature type="region of interest" description="Disordered" evidence="3">
    <location>
        <begin position="393"/>
        <end position="412"/>
    </location>
</feature>
<proteinExistence type="predicted"/>
<dbReference type="InterPro" id="IPR041664">
    <property type="entry name" value="AAA_16"/>
</dbReference>
<sequence>MTVGADENAGRNRTGAPARRGRTTGGGEPGLLSVGAGRGSASGPEAPAFTGTGTDRGAAAGAQGRGASGTDRVGPPSLVGRDRELRRVTDALASLPALVLVEGEAGIGKSRLVREALGRADAVGGVRHLVAMCPPFREALTLGAVVDAVRQAVAGPAELGLSALAGALRPVLPEWSDELPPPPPAAADASVARHRLMRALAEVLDRAGIGVLVVEDLHWADAATLEFLVFLASRRPHPISLVLTYRPEEVPADSLLLRLSSRPSPDVHHVRVALTALTVDDTRALVSSMLAGEHVSTAFAAFLHDHTEGVPLAVEECVLLMHDRSDLVRRDGEWIRRTLDEIAVPPTIRDAVTERAARLGPAARRVLLAAAVLADAAPAAQLTALAAPPAGDGGLADGTDAGEGGTPGGDAVTDAVHSGLLVEDDAGRVAYRHVLAARAVYDQARPDERRDLHRRAAELLEATHPRPVGRLAHHLRQAGDVDGWSRYAQQAAELAVASGDHARAATLLLDLIDEPSLPAAAVAPLVGKLPLLAFTGDARRAELLARLRGLLDGGQLGPRDRAEVRGQLGRLLRHLGEYAAAADELEQAVPEIGEPSYAVAWAMTALGVPVPNDLTAAAHLHWLERARRMAEEASLAEHDRVALFVDRTTALLDLGEESGWEGAAELMRMAADGRLHPRVAVQVARGALNVGNAGMRWGLAEQARPGLAAAVELAERHDYLQVRDTALVTLVHLDLFSGAWEGLAERAALWQDLPEEPVFRMDTLLVSAVLRTAVEGPGPQVEADLREVAADGERRGIVDLWLEPVAALAALRLAAGDAQGAIDLTDAPMRLVAVKELWLWATDVAPPRVAALLALGRAAEARALVERFAAAERGRRAPAPRAALLVCTALLTEAGQDPEAAARDWLAAAEAWAAVPRPYASLRARERAAACLRAAGNRFAGVREAEAVIAGYAALGAAYDEERARKALTGGGRGYGDQLSPRELEVVRLVAEGLTNRQIAQALSRSPKTVAAQLNSAMRKRGVTSRTALAVSITQPHPPADGSPIPGAG</sequence>
<keyword evidence="1" id="KW-0547">Nucleotide-binding</keyword>
<evidence type="ECO:0000313" key="6">
    <source>
        <dbReference type="Proteomes" id="UP000778578"/>
    </source>
</evidence>
<feature type="region of interest" description="Disordered" evidence="3">
    <location>
        <begin position="1"/>
        <end position="81"/>
    </location>
</feature>
<dbReference type="Gene3D" id="1.10.10.10">
    <property type="entry name" value="Winged helix-like DNA-binding domain superfamily/Winged helix DNA-binding domain"/>
    <property type="match status" value="1"/>
</dbReference>
<comment type="caution">
    <text evidence="5">The sequence shown here is derived from an EMBL/GenBank/DDBJ whole genome shotgun (WGS) entry which is preliminary data.</text>
</comment>
<dbReference type="PROSITE" id="PS00622">
    <property type="entry name" value="HTH_LUXR_1"/>
    <property type="match status" value="1"/>
</dbReference>
<dbReference type="PRINTS" id="PR00038">
    <property type="entry name" value="HTHLUXR"/>
</dbReference>
<evidence type="ECO:0000256" key="2">
    <source>
        <dbReference type="ARBA" id="ARBA00022840"/>
    </source>
</evidence>
<dbReference type="SUPFAM" id="SSF52540">
    <property type="entry name" value="P-loop containing nucleoside triphosphate hydrolases"/>
    <property type="match status" value="1"/>
</dbReference>
<name>A0ABS7QJX6_9ACTN</name>
<dbReference type="PROSITE" id="PS50043">
    <property type="entry name" value="HTH_LUXR_2"/>
    <property type="match status" value="1"/>
</dbReference>
<evidence type="ECO:0000259" key="4">
    <source>
        <dbReference type="PROSITE" id="PS50043"/>
    </source>
</evidence>
<keyword evidence="2" id="KW-0067">ATP-binding</keyword>
<keyword evidence="6" id="KW-1185">Reference proteome</keyword>
<dbReference type="Pfam" id="PF00196">
    <property type="entry name" value="GerE"/>
    <property type="match status" value="1"/>
</dbReference>
<dbReference type="Proteomes" id="UP000778578">
    <property type="component" value="Unassembled WGS sequence"/>
</dbReference>
<dbReference type="PANTHER" id="PTHR16305">
    <property type="entry name" value="TESTICULAR SOLUBLE ADENYLYL CYCLASE"/>
    <property type="match status" value="1"/>
</dbReference>
<dbReference type="EMBL" id="JAINZZ010000108">
    <property type="protein sequence ID" value="MBY8883096.1"/>
    <property type="molecule type" value="Genomic_DNA"/>
</dbReference>
<evidence type="ECO:0000313" key="5">
    <source>
        <dbReference type="EMBL" id="MBY8883096.1"/>
    </source>
</evidence>
<dbReference type="CDD" id="cd06170">
    <property type="entry name" value="LuxR_C_like"/>
    <property type="match status" value="1"/>
</dbReference>
<dbReference type="InterPro" id="IPR036388">
    <property type="entry name" value="WH-like_DNA-bd_sf"/>
</dbReference>
<dbReference type="SUPFAM" id="SSF46894">
    <property type="entry name" value="C-terminal effector domain of the bipartite response regulators"/>
    <property type="match status" value="1"/>
</dbReference>
<feature type="compositionally biased region" description="Low complexity" evidence="3">
    <location>
        <begin position="48"/>
        <end position="62"/>
    </location>
</feature>
<evidence type="ECO:0000256" key="1">
    <source>
        <dbReference type="ARBA" id="ARBA00022741"/>
    </source>
</evidence>
<evidence type="ECO:0000256" key="3">
    <source>
        <dbReference type="SAM" id="MobiDB-lite"/>
    </source>
</evidence>
<dbReference type="Pfam" id="PF13191">
    <property type="entry name" value="AAA_16"/>
    <property type="match status" value="1"/>
</dbReference>
<feature type="compositionally biased region" description="Gly residues" evidence="3">
    <location>
        <begin position="393"/>
        <end position="408"/>
    </location>
</feature>
<dbReference type="RefSeq" id="WP_222970001.1">
    <property type="nucleotide sequence ID" value="NZ_JAINZZ010000108.1"/>
</dbReference>